<keyword evidence="8" id="KW-0808">Transferase</keyword>
<evidence type="ECO:0000256" key="7">
    <source>
        <dbReference type="ARBA" id="ARBA00022676"/>
    </source>
</evidence>
<keyword evidence="7" id="KW-0328">Glycosyltransferase</keyword>
<evidence type="ECO:0000256" key="9">
    <source>
        <dbReference type="ARBA" id="ARBA00023098"/>
    </source>
</evidence>
<keyword evidence="5" id="KW-0444">Lipid biosynthesis</keyword>
<dbReference type="GO" id="GO:0016020">
    <property type="term" value="C:membrane"/>
    <property type="evidence" value="ECO:0007669"/>
    <property type="project" value="GOC"/>
</dbReference>
<evidence type="ECO:0000256" key="2">
    <source>
        <dbReference type="ARBA" id="ARBA00007868"/>
    </source>
</evidence>
<gene>
    <name evidence="11" type="ORF">VM57_06150</name>
</gene>
<comment type="caution">
    <text evidence="11">The sequence shown here is derived from an EMBL/GenBank/DDBJ whole genome shotgun (WGS) entry which is preliminary data.</text>
</comment>
<evidence type="ECO:0000313" key="12">
    <source>
        <dbReference type="Proteomes" id="UP000243478"/>
    </source>
</evidence>
<comment type="similarity">
    <text evidence="2">Belongs to the LpxB family.</text>
</comment>
<keyword evidence="6" id="KW-0441">Lipid A biosynthesis</keyword>
<evidence type="ECO:0000313" key="11">
    <source>
        <dbReference type="EMBL" id="KKD57493.1"/>
    </source>
</evidence>
<dbReference type="Proteomes" id="UP000243478">
    <property type="component" value="Unassembled WGS sequence"/>
</dbReference>
<comment type="catalytic activity">
    <reaction evidence="10">
        <text>a lipid X + a UDP-2-N,3-O-bis[(3R)-3-hydroxyacyl]-alpha-D-glucosamine = a lipid A disaccharide + UDP + H(+)</text>
        <dbReference type="Rhea" id="RHEA:67828"/>
        <dbReference type="ChEBI" id="CHEBI:15378"/>
        <dbReference type="ChEBI" id="CHEBI:58223"/>
        <dbReference type="ChEBI" id="CHEBI:137748"/>
        <dbReference type="ChEBI" id="CHEBI:176338"/>
        <dbReference type="ChEBI" id="CHEBI:176343"/>
        <dbReference type="EC" id="2.4.1.182"/>
    </reaction>
</comment>
<dbReference type="EMBL" id="JZRZ01000012">
    <property type="protein sequence ID" value="KKD57493.1"/>
    <property type="molecule type" value="Genomic_DNA"/>
</dbReference>
<comment type="function">
    <text evidence="1">Condensation of UDP-2,3-diacylglucosamine and 2,3-diacylglucosamine-1-phosphate to form lipid A disaccharide, a precursor of lipid A, a phosphorylated glycolipid that anchors the lipopolysaccharide to the outer membrane of the cell.</text>
</comment>
<evidence type="ECO:0000256" key="1">
    <source>
        <dbReference type="ARBA" id="ARBA00002056"/>
    </source>
</evidence>
<dbReference type="GO" id="GO:0008915">
    <property type="term" value="F:lipid-A-disaccharide synthase activity"/>
    <property type="evidence" value="ECO:0007669"/>
    <property type="project" value="UniProtKB-EC"/>
</dbReference>
<dbReference type="GO" id="GO:0009245">
    <property type="term" value="P:lipid A biosynthetic process"/>
    <property type="evidence" value="ECO:0007669"/>
    <property type="project" value="UniProtKB-KW"/>
</dbReference>
<dbReference type="EC" id="2.4.1.182" evidence="3"/>
<accession>A0A0F5ZP69</accession>
<evidence type="ECO:0000256" key="8">
    <source>
        <dbReference type="ARBA" id="ARBA00022679"/>
    </source>
</evidence>
<protein>
    <recommendedName>
        <fullName evidence="4">Lipid-A-disaccharide synthase</fullName>
        <ecNumber evidence="3">2.4.1.182</ecNumber>
    </recommendedName>
</protein>
<sequence length="130" mass="14459">MRSAGCLTWHDASELAVMGLTEVLRHLPRLLKLRSAFRQRALEWQPDVFIGIDAPDFNLGIERWLPRSWPRSRATATCRTCMPATRNTASSSTRATAPRPIWPPCASTAPAWSTGAASPRCASAWKTRQL</sequence>
<evidence type="ECO:0000256" key="3">
    <source>
        <dbReference type="ARBA" id="ARBA00012687"/>
    </source>
</evidence>
<name>A0A0F5ZP69_STEMA</name>
<dbReference type="GO" id="GO:0005543">
    <property type="term" value="F:phospholipid binding"/>
    <property type="evidence" value="ECO:0007669"/>
    <property type="project" value="TreeGrafter"/>
</dbReference>
<dbReference type="Pfam" id="PF02684">
    <property type="entry name" value="LpxB"/>
    <property type="match status" value="1"/>
</dbReference>
<dbReference type="PATRIC" id="fig|40324.63.peg.2313"/>
<reference evidence="11 12" key="1">
    <citation type="submission" date="2015-03" db="EMBL/GenBank/DDBJ databases">
        <title>Draft genome of Stenotrophomonas maltophila isolated from urine specimen.</title>
        <authorList>
            <person name="Murugan N."/>
            <person name="Malathi J."/>
            <person name="Umashankar V."/>
            <person name="Madhavan H."/>
        </authorList>
    </citation>
    <scope>NUCLEOTIDE SEQUENCE [LARGE SCALE GENOMIC DNA]</scope>
    <source>
        <strain evidence="11 12">JMNMN1</strain>
    </source>
</reference>
<dbReference type="PANTHER" id="PTHR30372:SF4">
    <property type="entry name" value="LIPID-A-DISACCHARIDE SYNTHASE, MITOCHONDRIAL-RELATED"/>
    <property type="match status" value="1"/>
</dbReference>
<dbReference type="InterPro" id="IPR003835">
    <property type="entry name" value="Glyco_trans_19"/>
</dbReference>
<dbReference type="AlphaFoldDB" id="A0A0F5ZP69"/>
<proteinExistence type="inferred from homology"/>
<evidence type="ECO:0000256" key="4">
    <source>
        <dbReference type="ARBA" id="ARBA00020902"/>
    </source>
</evidence>
<organism evidence="11 12">
    <name type="scientific">Stenotrophomonas maltophilia</name>
    <name type="common">Pseudomonas maltophilia</name>
    <name type="synonym">Xanthomonas maltophilia</name>
    <dbReference type="NCBI Taxonomy" id="40324"/>
    <lineage>
        <taxon>Bacteria</taxon>
        <taxon>Pseudomonadati</taxon>
        <taxon>Pseudomonadota</taxon>
        <taxon>Gammaproteobacteria</taxon>
        <taxon>Lysobacterales</taxon>
        <taxon>Lysobacteraceae</taxon>
        <taxon>Stenotrophomonas</taxon>
        <taxon>Stenotrophomonas maltophilia group</taxon>
    </lineage>
</organism>
<evidence type="ECO:0000256" key="5">
    <source>
        <dbReference type="ARBA" id="ARBA00022516"/>
    </source>
</evidence>
<evidence type="ECO:0000256" key="6">
    <source>
        <dbReference type="ARBA" id="ARBA00022556"/>
    </source>
</evidence>
<dbReference type="PANTHER" id="PTHR30372">
    <property type="entry name" value="LIPID-A-DISACCHARIDE SYNTHASE"/>
    <property type="match status" value="1"/>
</dbReference>
<evidence type="ECO:0000256" key="10">
    <source>
        <dbReference type="ARBA" id="ARBA00048975"/>
    </source>
</evidence>
<keyword evidence="9" id="KW-0443">Lipid metabolism</keyword>